<keyword evidence="4 10" id="KW-0863">Zinc-finger</keyword>
<comment type="subcellular location">
    <subcellularLocation>
        <location evidence="1">Nucleus</location>
    </subcellularLocation>
</comment>
<dbReference type="Gramene" id="OMO69300">
    <property type="protein sequence ID" value="OMO69300"/>
    <property type="gene ID" value="CCACVL1_19567"/>
</dbReference>
<gene>
    <name evidence="13" type="ORF">CCACVL1_19567</name>
</gene>
<evidence type="ECO:0000256" key="8">
    <source>
        <dbReference type="ARBA" id="ARBA00023163"/>
    </source>
</evidence>
<dbReference type="PANTHER" id="PTHR46481">
    <property type="entry name" value="ZINC FINGER BED DOMAIN-CONTAINING PROTEIN 4"/>
    <property type="match status" value="1"/>
</dbReference>
<feature type="region of interest" description="Disordered" evidence="11">
    <location>
        <begin position="25"/>
        <end position="49"/>
    </location>
</feature>
<dbReference type="Pfam" id="PF05699">
    <property type="entry name" value="Dimer_Tnp_hAT"/>
    <property type="match status" value="1"/>
</dbReference>
<dbReference type="InterPro" id="IPR012337">
    <property type="entry name" value="RNaseH-like_sf"/>
</dbReference>
<dbReference type="PROSITE" id="PS50808">
    <property type="entry name" value="ZF_BED"/>
    <property type="match status" value="1"/>
</dbReference>
<evidence type="ECO:0000256" key="5">
    <source>
        <dbReference type="ARBA" id="ARBA00022833"/>
    </source>
</evidence>
<dbReference type="Pfam" id="PF14372">
    <property type="entry name" value="hAT-like_RNase-H"/>
    <property type="match status" value="1"/>
</dbReference>
<organism evidence="13 14">
    <name type="scientific">Corchorus capsularis</name>
    <name type="common">Jute</name>
    <dbReference type="NCBI Taxonomy" id="210143"/>
    <lineage>
        <taxon>Eukaryota</taxon>
        <taxon>Viridiplantae</taxon>
        <taxon>Streptophyta</taxon>
        <taxon>Embryophyta</taxon>
        <taxon>Tracheophyta</taxon>
        <taxon>Spermatophyta</taxon>
        <taxon>Magnoliopsida</taxon>
        <taxon>eudicotyledons</taxon>
        <taxon>Gunneridae</taxon>
        <taxon>Pentapetalae</taxon>
        <taxon>rosids</taxon>
        <taxon>malvids</taxon>
        <taxon>Malvales</taxon>
        <taxon>Malvaceae</taxon>
        <taxon>Grewioideae</taxon>
        <taxon>Apeibeae</taxon>
        <taxon>Corchorus</taxon>
    </lineage>
</organism>
<dbReference type="STRING" id="210143.A0A1R3HG36"/>
<keyword evidence="5" id="KW-0862">Zinc</keyword>
<keyword evidence="8" id="KW-0804">Transcription</keyword>
<dbReference type="GO" id="GO:0003677">
    <property type="term" value="F:DNA binding"/>
    <property type="evidence" value="ECO:0007669"/>
    <property type="project" value="UniProtKB-KW"/>
</dbReference>
<dbReference type="InterPro" id="IPR025525">
    <property type="entry name" value="hAT-like_transposase_RNase-H"/>
</dbReference>
<proteinExistence type="predicted"/>
<dbReference type="AlphaFoldDB" id="A0A1R3HG36"/>
<sequence>MESENININLESTNNTPLEVEPVMLHDDDGDEVEEVKGGSSSSRKRRRTSNVWSVFKETKEKSPDGKPLAKCKWCGKLQKYESKYGTGNLKRHIETCVKRDTKDVGQMIIDAKDKSITVRSSKFDPLKLRELAIAAIVMHNLPLAFVEYKGVRALLSYCLDGRDVGMVSRNTAKSDLLKLHAREKGRVKSLLEYVPGRISLTSNLWTSVVTDGYICLTAHFVDKAWNLQKRVLNFSFMPPPHTGIALSEKVYNLTDDWKIDRKLFSITLDNAFSNDTFVDFLKIQLTTRHALLKDGEFFHIRCCAHILNLIVQDGLKEVDEAIIKVRESIKYVKGSQGRKQKFLECVNLVSLNSKRGLRQDVPTRWNSTFLMLQGAIYFRKAFSHLEISDSNYRHCPNKDEWDRIEKLCTFLSDFYDVTCVFFGTKYPTSNLYFPAIYPVRVSLQAHLNRTDEFMKNMAARMFAKFEKYWKDFSIILAIACVLDPRYKLSYVEWVYKKLYGANSDEFKKVKETLFSLYDEYAKDVGVTTNPSLTLNCDDFGDGNLKGSTRLSCEKEFDLEEALYEVDMKKSQLELYLAEKKEDRRRELDVINFWRVNQFRYSEVAAMARDILSIPISTVASKSTFSVGAKVLDQYQSSLKPEIVEAIICSKDWLFQEVDTEETTLRDLTQDVMNLSINEVPSDQSSSPGIDASTS</sequence>
<evidence type="ECO:0000256" key="11">
    <source>
        <dbReference type="SAM" id="MobiDB-lite"/>
    </source>
</evidence>
<name>A0A1R3HG36_COCAP</name>
<dbReference type="InterPro" id="IPR052035">
    <property type="entry name" value="ZnF_BED_domain_contain"/>
</dbReference>
<dbReference type="SUPFAM" id="SSF57667">
    <property type="entry name" value="beta-beta-alpha zinc fingers"/>
    <property type="match status" value="1"/>
</dbReference>
<evidence type="ECO:0000256" key="1">
    <source>
        <dbReference type="ARBA" id="ARBA00004123"/>
    </source>
</evidence>
<evidence type="ECO:0000256" key="3">
    <source>
        <dbReference type="ARBA" id="ARBA00022723"/>
    </source>
</evidence>
<dbReference type="SMART" id="SM00614">
    <property type="entry name" value="ZnF_BED"/>
    <property type="match status" value="1"/>
</dbReference>
<dbReference type="InterPro" id="IPR036236">
    <property type="entry name" value="Znf_C2H2_sf"/>
</dbReference>
<evidence type="ECO:0000256" key="10">
    <source>
        <dbReference type="PROSITE-ProRule" id="PRU00027"/>
    </source>
</evidence>
<evidence type="ECO:0000256" key="2">
    <source>
        <dbReference type="ARBA" id="ARBA00011738"/>
    </source>
</evidence>
<evidence type="ECO:0000256" key="9">
    <source>
        <dbReference type="ARBA" id="ARBA00023242"/>
    </source>
</evidence>
<keyword evidence="7" id="KW-0238">DNA-binding</keyword>
<evidence type="ECO:0000259" key="12">
    <source>
        <dbReference type="PROSITE" id="PS50808"/>
    </source>
</evidence>
<dbReference type="EMBL" id="AWWV01012055">
    <property type="protein sequence ID" value="OMO69300.1"/>
    <property type="molecule type" value="Genomic_DNA"/>
</dbReference>
<keyword evidence="6" id="KW-0805">Transcription regulation</keyword>
<evidence type="ECO:0000256" key="6">
    <source>
        <dbReference type="ARBA" id="ARBA00023015"/>
    </source>
</evidence>
<dbReference type="GO" id="GO:0046983">
    <property type="term" value="F:protein dimerization activity"/>
    <property type="evidence" value="ECO:0007669"/>
    <property type="project" value="InterPro"/>
</dbReference>
<dbReference type="SUPFAM" id="SSF53098">
    <property type="entry name" value="Ribonuclease H-like"/>
    <property type="match status" value="1"/>
</dbReference>
<dbReference type="Proteomes" id="UP000188268">
    <property type="component" value="Unassembled WGS sequence"/>
</dbReference>
<dbReference type="InterPro" id="IPR008906">
    <property type="entry name" value="HATC_C_dom"/>
</dbReference>
<protein>
    <submittedName>
        <fullName evidence="13">Putative Zinc finger, BED-type</fullName>
    </submittedName>
</protein>
<feature type="domain" description="BED-type" evidence="12">
    <location>
        <begin position="47"/>
        <end position="105"/>
    </location>
</feature>
<keyword evidence="14" id="KW-1185">Reference proteome</keyword>
<dbReference type="OrthoDB" id="1873329at2759"/>
<comment type="caution">
    <text evidence="13">The sequence shown here is derived from an EMBL/GenBank/DDBJ whole genome shotgun (WGS) entry which is preliminary data.</text>
</comment>
<keyword evidence="3" id="KW-0479">Metal-binding</keyword>
<dbReference type="GO" id="GO:0005634">
    <property type="term" value="C:nucleus"/>
    <property type="evidence" value="ECO:0007669"/>
    <property type="project" value="UniProtKB-SubCell"/>
</dbReference>
<dbReference type="PANTHER" id="PTHR46481:SF6">
    <property type="entry name" value="ZINC FINGER BED DOMAIN-CONTAINING PROTEIN RICESLEEPER 2-LIKE"/>
    <property type="match status" value="1"/>
</dbReference>
<keyword evidence="9" id="KW-0539">Nucleus</keyword>
<dbReference type="InterPro" id="IPR003656">
    <property type="entry name" value="Znf_BED"/>
</dbReference>
<reference evidence="13 14" key="1">
    <citation type="submission" date="2013-09" db="EMBL/GenBank/DDBJ databases">
        <title>Corchorus capsularis genome sequencing.</title>
        <authorList>
            <person name="Alam M."/>
            <person name="Haque M.S."/>
            <person name="Islam M.S."/>
            <person name="Emdad E.M."/>
            <person name="Islam M.M."/>
            <person name="Ahmed B."/>
            <person name="Halim A."/>
            <person name="Hossen Q.M.M."/>
            <person name="Hossain M.Z."/>
            <person name="Ahmed R."/>
            <person name="Khan M.M."/>
            <person name="Islam R."/>
            <person name="Rashid M.M."/>
            <person name="Khan S.A."/>
            <person name="Rahman M.S."/>
            <person name="Alam M."/>
        </authorList>
    </citation>
    <scope>NUCLEOTIDE SEQUENCE [LARGE SCALE GENOMIC DNA]</scope>
    <source>
        <strain evidence="14">cv. CVL-1</strain>
        <tissue evidence="13">Whole seedling</tissue>
    </source>
</reference>
<dbReference type="OMA" id="SCESERM"/>
<evidence type="ECO:0000256" key="4">
    <source>
        <dbReference type="ARBA" id="ARBA00022771"/>
    </source>
</evidence>
<evidence type="ECO:0000313" key="13">
    <source>
        <dbReference type="EMBL" id="OMO69300.1"/>
    </source>
</evidence>
<accession>A0A1R3HG36</accession>
<evidence type="ECO:0000313" key="14">
    <source>
        <dbReference type="Proteomes" id="UP000188268"/>
    </source>
</evidence>
<comment type="subunit">
    <text evidence="2">Homodimer.</text>
</comment>
<evidence type="ECO:0000256" key="7">
    <source>
        <dbReference type="ARBA" id="ARBA00023125"/>
    </source>
</evidence>
<dbReference type="GO" id="GO:0008270">
    <property type="term" value="F:zinc ion binding"/>
    <property type="evidence" value="ECO:0007669"/>
    <property type="project" value="UniProtKB-KW"/>
</dbReference>